<comment type="caution">
    <text evidence="2">The sequence shown here is derived from an EMBL/GenBank/DDBJ whole genome shotgun (WGS) entry which is preliminary data.</text>
</comment>
<reference evidence="2 4" key="1">
    <citation type="submission" date="2016-01" db="EMBL/GenBank/DDBJ databases">
        <title>Highly variable Streptococcus oralis are common among viridans streptococci isolated from primates.</title>
        <authorList>
            <person name="Denapaite D."/>
            <person name="Rieger M."/>
            <person name="Koendgen S."/>
            <person name="Brueckner R."/>
            <person name="Ochigava I."/>
            <person name="Kappeler P."/>
            <person name="Maetz-Rensing K."/>
            <person name="Leendertz F."/>
            <person name="Hakenbeck R."/>
        </authorList>
    </citation>
    <scope>NUCLEOTIDE SEQUENCE [LARGE SCALE GENOMIC DNA]</scope>
    <source>
        <strain evidence="2 4">DD08</strain>
    </source>
</reference>
<dbReference type="InterPro" id="IPR009732">
    <property type="entry name" value="DUF1304"/>
</dbReference>
<keyword evidence="1" id="KW-0472">Membrane</keyword>
<dbReference type="PATRIC" id="fig|45634.12.peg.1370"/>
<dbReference type="AlphaFoldDB" id="A0A139N073"/>
<organism evidence="2 4">
    <name type="scientific">Streptococcus cristatus</name>
    <dbReference type="NCBI Taxonomy" id="45634"/>
    <lineage>
        <taxon>Bacteria</taxon>
        <taxon>Bacillati</taxon>
        <taxon>Bacillota</taxon>
        <taxon>Bacilli</taxon>
        <taxon>Lactobacillales</taxon>
        <taxon>Streptococcaceae</taxon>
        <taxon>Streptococcus</taxon>
    </lineage>
</organism>
<dbReference type="Proteomes" id="UP000070377">
    <property type="component" value="Unassembled WGS sequence"/>
</dbReference>
<proteinExistence type="predicted"/>
<dbReference type="EMBL" id="RJNA01000015">
    <property type="protein sequence ID" value="RSI42104.1"/>
    <property type="molecule type" value="Genomic_DNA"/>
</dbReference>
<dbReference type="Pfam" id="PF06993">
    <property type="entry name" value="DUF1304"/>
    <property type="match status" value="1"/>
</dbReference>
<keyword evidence="1" id="KW-1133">Transmembrane helix</keyword>
<accession>A0A139N073</accession>
<dbReference type="PANTHER" id="PTHR38446:SF1">
    <property type="entry name" value="BLL0914 PROTEIN"/>
    <property type="match status" value="1"/>
</dbReference>
<feature type="transmembrane region" description="Helical" evidence="1">
    <location>
        <begin position="77"/>
        <end position="95"/>
    </location>
</feature>
<dbReference type="STRING" id="45634.SCRDD08_01314"/>
<evidence type="ECO:0000313" key="2">
    <source>
        <dbReference type="EMBL" id="KXT69455.1"/>
    </source>
</evidence>
<reference evidence="3 5" key="2">
    <citation type="submission" date="2018-11" db="EMBL/GenBank/DDBJ databases">
        <title>Species Designations Belie Phenotypic and Genotypic Heterogeneity in Oral Streptococci.</title>
        <authorList>
            <person name="Velsko I."/>
        </authorList>
    </citation>
    <scope>NUCLEOTIDE SEQUENCE [LARGE SCALE GENOMIC DNA]</scope>
    <source>
        <strain evidence="3 5">BCC51</strain>
    </source>
</reference>
<dbReference type="PANTHER" id="PTHR38446">
    <property type="entry name" value="BLL0914 PROTEIN"/>
    <property type="match status" value="1"/>
</dbReference>
<gene>
    <name evidence="3" type="ORF">D8872_08700</name>
    <name evidence="2" type="ORF">SCRDD08_01314</name>
</gene>
<dbReference type="RefSeq" id="WP_061422917.1">
    <property type="nucleotide sequence ID" value="NZ_KQ969062.1"/>
</dbReference>
<dbReference type="EMBL" id="LQRD01000049">
    <property type="protein sequence ID" value="KXT69455.1"/>
    <property type="molecule type" value="Genomic_DNA"/>
</dbReference>
<evidence type="ECO:0000313" key="3">
    <source>
        <dbReference type="EMBL" id="RSI42104.1"/>
    </source>
</evidence>
<evidence type="ECO:0008006" key="6">
    <source>
        <dbReference type="Google" id="ProtNLM"/>
    </source>
</evidence>
<evidence type="ECO:0000256" key="1">
    <source>
        <dbReference type="SAM" id="Phobius"/>
    </source>
</evidence>
<sequence>MSVFTLILASLVALEFFYIMYLETIATTSATTARVFGMPQEELEQQSVNTLFKNQGVYNGLIAVLVLIAAFVQPSPVWLGIFMVYIILVAAYGAVTSDPKILFKQGGLAMLTLLSLFF</sequence>
<feature type="transmembrane region" description="Helical" evidence="1">
    <location>
        <begin position="56"/>
        <end position="72"/>
    </location>
</feature>
<dbReference type="Proteomes" id="UP000282617">
    <property type="component" value="Unassembled WGS sequence"/>
</dbReference>
<evidence type="ECO:0000313" key="5">
    <source>
        <dbReference type="Proteomes" id="UP000282617"/>
    </source>
</evidence>
<protein>
    <recommendedName>
        <fullName evidence="6">DUF1304 domain-containing protein</fullName>
    </recommendedName>
</protein>
<evidence type="ECO:0000313" key="4">
    <source>
        <dbReference type="Proteomes" id="UP000070377"/>
    </source>
</evidence>
<keyword evidence="1" id="KW-0812">Transmembrane</keyword>
<name>A0A139N073_STRCR</name>